<evidence type="ECO:0000313" key="2">
    <source>
        <dbReference type="EMBL" id="SEP11623.1"/>
    </source>
</evidence>
<dbReference type="AlphaFoldDB" id="A0A1H8V8N0"/>
<dbReference type="Pfam" id="PF09694">
    <property type="entry name" value="Gcw_chp"/>
    <property type="match status" value="1"/>
</dbReference>
<feature type="chain" id="PRO_5011617166" evidence="1">
    <location>
        <begin position="23"/>
        <end position="225"/>
    </location>
</feature>
<accession>A0A1H8V8N0</accession>
<dbReference type="NCBIfam" id="TIGR02001">
    <property type="entry name" value="gcw_chp"/>
    <property type="match status" value="1"/>
</dbReference>
<sequence length="225" mass="24042">MKKTLAALATGGLLVTSGGAAANDLGAGFAWSGNLAVTSDYIFQGASETGGRPAIQGGFDLEHESGLYLGNWNSSVQFGDEDPAYIEIDVYGGFATDITDTVGIDVGVVHFFYPAAGGAAEFTEVYGGVNSGYQDLAADFYVIYEASDGDYLKYELNLAYALPQSTYVFTDLGYVDYDDSDTDDLVYWHIGAGVEYAGLDFSVMYGDNDISGNRDRWAFTVATDF</sequence>
<proteinExistence type="predicted"/>
<name>A0A1H8V8N0_9GAMM</name>
<evidence type="ECO:0000256" key="1">
    <source>
        <dbReference type="SAM" id="SignalP"/>
    </source>
</evidence>
<reference evidence="2 3" key="1">
    <citation type="submission" date="2016-10" db="EMBL/GenBank/DDBJ databases">
        <authorList>
            <person name="de Groot N.N."/>
        </authorList>
    </citation>
    <scope>NUCLEOTIDE SEQUENCE [LARGE SCALE GENOMIC DNA]</scope>
    <source>
        <strain evidence="2 3">CGMCC 1.6291</strain>
    </source>
</reference>
<dbReference type="RefSeq" id="WP_091645774.1">
    <property type="nucleotide sequence ID" value="NZ_FOEG01000010.1"/>
</dbReference>
<keyword evidence="1" id="KW-0732">Signal</keyword>
<protein>
    <submittedName>
        <fullName evidence="2">Uncharacterized protein</fullName>
    </submittedName>
</protein>
<dbReference type="EMBL" id="FOEG01000010">
    <property type="protein sequence ID" value="SEP11623.1"/>
    <property type="molecule type" value="Genomic_DNA"/>
</dbReference>
<gene>
    <name evidence="2" type="ORF">SAMN04488052_11096</name>
</gene>
<dbReference type="OrthoDB" id="9793561at2"/>
<dbReference type="STRING" id="406100.SAMN04488052_11096"/>
<evidence type="ECO:0000313" key="3">
    <source>
        <dbReference type="Proteomes" id="UP000199657"/>
    </source>
</evidence>
<organism evidence="2 3">
    <name type="scientific">Aquisalimonas asiatica</name>
    <dbReference type="NCBI Taxonomy" id="406100"/>
    <lineage>
        <taxon>Bacteria</taxon>
        <taxon>Pseudomonadati</taxon>
        <taxon>Pseudomonadota</taxon>
        <taxon>Gammaproteobacteria</taxon>
        <taxon>Chromatiales</taxon>
        <taxon>Ectothiorhodospiraceae</taxon>
        <taxon>Aquisalimonas</taxon>
    </lineage>
</organism>
<dbReference type="InterPro" id="IPR010239">
    <property type="entry name" value="CHP02001"/>
</dbReference>
<feature type="signal peptide" evidence="1">
    <location>
        <begin position="1"/>
        <end position="22"/>
    </location>
</feature>
<keyword evidence="3" id="KW-1185">Reference proteome</keyword>
<dbReference type="Proteomes" id="UP000199657">
    <property type="component" value="Unassembled WGS sequence"/>
</dbReference>